<keyword evidence="1" id="KW-0812">Transmembrane</keyword>
<dbReference type="AlphaFoldDB" id="H1HMY2"/>
<comment type="caution">
    <text evidence="2">The sequence shown here is derived from an EMBL/GenBank/DDBJ whole genome shotgun (WGS) entry which is preliminary data.</text>
</comment>
<keyword evidence="3" id="KW-1185">Reference proteome</keyword>
<name>H1HMY2_9BACT</name>
<evidence type="ECO:0000313" key="3">
    <source>
        <dbReference type="Proteomes" id="UP000003167"/>
    </source>
</evidence>
<dbReference type="PATRIC" id="fig|999422.3.peg.1600"/>
<keyword evidence="1" id="KW-1133">Transmembrane helix</keyword>
<organism evidence="2 3">
    <name type="scientific">Segatella maculosa OT 289</name>
    <dbReference type="NCBI Taxonomy" id="999422"/>
    <lineage>
        <taxon>Bacteria</taxon>
        <taxon>Pseudomonadati</taxon>
        <taxon>Bacteroidota</taxon>
        <taxon>Bacteroidia</taxon>
        <taxon>Bacteroidales</taxon>
        <taxon>Prevotellaceae</taxon>
        <taxon>Segatella</taxon>
    </lineage>
</organism>
<reference evidence="2 3" key="1">
    <citation type="submission" date="2011-12" db="EMBL/GenBank/DDBJ databases">
        <title>The Genome Sequence of Prevotella maculosa OT 289.</title>
        <authorList>
            <consortium name="The Broad Institute Genome Sequencing Platform"/>
            <person name="Earl A."/>
            <person name="Ward D."/>
            <person name="Feldgarden M."/>
            <person name="Gevers D."/>
            <person name="Izard J."/>
            <person name="Blanton J.M."/>
            <person name="Mathney J."/>
            <person name="Tanner A.C."/>
            <person name="Dewhirst F.E."/>
            <person name="Young S.K."/>
            <person name="Zeng Q."/>
            <person name="Gargeya S."/>
            <person name="Fitzgerald M."/>
            <person name="Haas B."/>
            <person name="Abouelleil A."/>
            <person name="Alvarado L."/>
            <person name="Arachchi H.M."/>
            <person name="Berlin A."/>
            <person name="Chapman S.B."/>
            <person name="Gearin G."/>
            <person name="Goldberg J."/>
            <person name="Griggs A."/>
            <person name="Gujja S."/>
            <person name="Hansen M."/>
            <person name="Heiman D."/>
            <person name="Howarth C."/>
            <person name="Larimer J."/>
            <person name="Lui A."/>
            <person name="MacDonald P.J.P."/>
            <person name="McCowen C."/>
            <person name="Montmayeur A."/>
            <person name="Murphy C."/>
            <person name="Neiman D."/>
            <person name="Pearson M."/>
            <person name="Priest M."/>
            <person name="Roberts A."/>
            <person name="Saif S."/>
            <person name="Shea T."/>
            <person name="Sisk P."/>
            <person name="Stolte C."/>
            <person name="Sykes S."/>
            <person name="Wortman J."/>
            <person name="Nusbaum C."/>
            <person name="Birren B."/>
        </authorList>
    </citation>
    <scope>NUCLEOTIDE SEQUENCE [LARGE SCALE GENOMIC DNA]</scope>
    <source>
        <strain evidence="2 3">OT 289</strain>
    </source>
</reference>
<feature type="transmembrane region" description="Helical" evidence="1">
    <location>
        <begin position="45"/>
        <end position="65"/>
    </location>
</feature>
<evidence type="ECO:0000256" key="1">
    <source>
        <dbReference type="SAM" id="Phobius"/>
    </source>
</evidence>
<dbReference type="Proteomes" id="UP000003167">
    <property type="component" value="Unassembled WGS sequence"/>
</dbReference>
<accession>H1HMY2</accession>
<sequence>MGTIIQSLFIVSAAFILLAVVYFLVSHFSPFHSYPSIVTLRPKAIVAILGGTFFAVAVMFLGIAYDHELWQLFPNHFSIYTPLHICWVVLILLTGWIYLVFRFEKRVWLRRNPKFGRLLLQAVNRTMQIEGVRIADVDGITYGQGVSFSWFDGRYLAVGKHKITLEFYIYKKFRRYVPMTLVYSKNFTIEVLPGAVYHVEARPEHRDFRITRDMQAAHR</sequence>
<keyword evidence="1" id="KW-0472">Membrane</keyword>
<dbReference type="EMBL" id="AGEK01000028">
    <property type="protein sequence ID" value="EHO69669.1"/>
    <property type="molecule type" value="Genomic_DNA"/>
</dbReference>
<proteinExistence type="predicted"/>
<dbReference type="RefSeq" id="WP_008565520.1">
    <property type="nucleotide sequence ID" value="NZ_JH594504.1"/>
</dbReference>
<dbReference type="STRING" id="999422.HMPREF9944_01526"/>
<dbReference type="HOGENOM" id="CLU_1287924_0_0_10"/>
<dbReference type="OrthoDB" id="1082880at2"/>
<protein>
    <submittedName>
        <fullName evidence="2">Uncharacterized protein</fullName>
    </submittedName>
</protein>
<evidence type="ECO:0000313" key="2">
    <source>
        <dbReference type="EMBL" id="EHO69669.1"/>
    </source>
</evidence>
<feature type="transmembrane region" description="Helical" evidence="1">
    <location>
        <begin position="6"/>
        <end position="25"/>
    </location>
</feature>
<gene>
    <name evidence="2" type="ORF">HMPREF9944_01526</name>
</gene>
<feature type="transmembrane region" description="Helical" evidence="1">
    <location>
        <begin position="77"/>
        <end position="101"/>
    </location>
</feature>